<dbReference type="InterPro" id="IPR005516">
    <property type="entry name" value="Remorin_C"/>
</dbReference>
<sequence length="59" mass="6424">MRNKIASIHRAAEERRAMAEAKKGEELIKVQEAAAKFRAAGIVPSKFNCSAAFVPPPET</sequence>
<proteinExistence type="inferred from homology"/>
<keyword evidence="4" id="KW-1185">Reference proteome</keyword>
<evidence type="ECO:0000256" key="1">
    <source>
        <dbReference type="ARBA" id="ARBA00005711"/>
    </source>
</evidence>
<gene>
    <name evidence="3" type="primary">DBP</name>
    <name evidence="3" type="ORF">AXF42_Ash009932</name>
</gene>
<dbReference type="AlphaFoldDB" id="A0A2I0ACC7"/>
<comment type="similarity">
    <text evidence="1">Belongs to the remorin family.</text>
</comment>
<reference evidence="3 4" key="1">
    <citation type="journal article" date="2017" name="Nature">
        <title>The Apostasia genome and the evolution of orchids.</title>
        <authorList>
            <person name="Zhang G.Q."/>
            <person name="Liu K.W."/>
            <person name="Li Z."/>
            <person name="Lohaus R."/>
            <person name="Hsiao Y.Y."/>
            <person name="Niu S.C."/>
            <person name="Wang J.Y."/>
            <person name="Lin Y.C."/>
            <person name="Xu Q."/>
            <person name="Chen L.J."/>
            <person name="Yoshida K."/>
            <person name="Fujiwara S."/>
            <person name="Wang Z.W."/>
            <person name="Zhang Y.Q."/>
            <person name="Mitsuda N."/>
            <person name="Wang M."/>
            <person name="Liu G.H."/>
            <person name="Pecoraro L."/>
            <person name="Huang H.X."/>
            <person name="Xiao X.J."/>
            <person name="Lin M."/>
            <person name="Wu X.Y."/>
            <person name="Wu W.L."/>
            <person name="Chen Y.Y."/>
            <person name="Chang S.B."/>
            <person name="Sakamoto S."/>
            <person name="Ohme-Takagi M."/>
            <person name="Yagi M."/>
            <person name="Zeng S.J."/>
            <person name="Shen C.Y."/>
            <person name="Yeh C.M."/>
            <person name="Luo Y.B."/>
            <person name="Tsai W.C."/>
            <person name="Van de Peer Y."/>
            <person name="Liu Z.J."/>
        </authorList>
    </citation>
    <scope>NUCLEOTIDE SEQUENCE [LARGE SCALE GENOMIC DNA]</scope>
    <source>
        <strain evidence="4">cv. Shenzhen</strain>
        <tissue evidence="3">Stem</tissue>
    </source>
</reference>
<organism evidence="3 4">
    <name type="scientific">Apostasia shenzhenica</name>
    <dbReference type="NCBI Taxonomy" id="1088818"/>
    <lineage>
        <taxon>Eukaryota</taxon>
        <taxon>Viridiplantae</taxon>
        <taxon>Streptophyta</taxon>
        <taxon>Embryophyta</taxon>
        <taxon>Tracheophyta</taxon>
        <taxon>Spermatophyta</taxon>
        <taxon>Magnoliopsida</taxon>
        <taxon>Liliopsida</taxon>
        <taxon>Asparagales</taxon>
        <taxon>Orchidaceae</taxon>
        <taxon>Apostasioideae</taxon>
        <taxon>Apostasia</taxon>
    </lineage>
</organism>
<evidence type="ECO:0000313" key="4">
    <source>
        <dbReference type="Proteomes" id="UP000236161"/>
    </source>
</evidence>
<dbReference type="EMBL" id="KZ451999">
    <property type="protein sequence ID" value="PKA53202.1"/>
    <property type="molecule type" value="Genomic_DNA"/>
</dbReference>
<accession>A0A2I0ACC7</accession>
<dbReference type="PANTHER" id="PTHR31775">
    <property type="entry name" value="OS02G0117200 PROTEIN"/>
    <property type="match status" value="1"/>
</dbReference>
<protein>
    <submittedName>
        <fullName evidence="3">Remorin</fullName>
    </submittedName>
</protein>
<dbReference type="PANTHER" id="PTHR31775:SF5">
    <property type="entry name" value="REMORIN 1.4"/>
    <property type="match status" value="1"/>
</dbReference>
<dbReference type="STRING" id="1088818.A0A2I0ACC7"/>
<name>A0A2I0ACC7_9ASPA</name>
<dbReference type="Proteomes" id="UP000236161">
    <property type="component" value="Unassembled WGS sequence"/>
</dbReference>
<evidence type="ECO:0000313" key="3">
    <source>
        <dbReference type="EMBL" id="PKA53202.1"/>
    </source>
</evidence>
<feature type="domain" description="Remorin C-terminal" evidence="2">
    <location>
        <begin position="1"/>
        <end position="46"/>
    </location>
</feature>
<evidence type="ECO:0000259" key="2">
    <source>
        <dbReference type="Pfam" id="PF03763"/>
    </source>
</evidence>
<dbReference type="Pfam" id="PF03763">
    <property type="entry name" value="Remorin_C"/>
    <property type="match status" value="1"/>
</dbReference>
<dbReference type="OrthoDB" id="684343at2759"/>